<evidence type="ECO:0000256" key="4">
    <source>
        <dbReference type="PROSITE-ProRule" id="PRU00335"/>
    </source>
</evidence>
<dbReference type="SUPFAM" id="SSF46689">
    <property type="entry name" value="Homeodomain-like"/>
    <property type="match status" value="1"/>
</dbReference>
<evidence type="ECO:0000313" key="7">
    <source>
        <dbReference type="Proteomes" id="UP000184513"/>
    </source>
</evidence>
<dbReference type="SUPFAM" id="SSF48498">
    <property type="entry name" value="Tetracyclin repressor-like, C-terminal domain"/>
    <property type="match status" value="1"/>
</dbReference>
<dbReference type="GO" id="GO:0003677">
    <property type="term" value="F:DNA binding"/>
    <property type="evidence" value="ECO:0007669"/>
    <property type="project" value="UniProtKB-UniRule"/>
</dbReference>
<protein>
    <submittedName>
        <fullName evidence="6">Transcriptional regulator, TetR family</fullName>
    </submittedName>
</protein>
<dbReference type="PROSITE" id="PS01081">
    <property type="entry name" value="HTH_TETR_1"/>
    <property type="match status" value="1"/>
</dbReference>
<proteinExistence type="predicted"/>
<dbReference type="STRING" id="388280.SAMN04488057_101159"/>
<dbReference type="PANTHER" id="PTHR47506:SF1">
    <property type="entry name" value="HTH-TYPE TRANSCRIPTIONAL REGULATOR YJDC"/>
    <property type="match status" value="1"/>
</dbReference>
<keyword evidence="2 4" id="KW-0238">DNA-binding</keyword>
<name>A0A1M7I298_9BACT</name>
<evidence type="ECO:0000256" key="2">
    <source>
        <dbReference type="ARBA" id="ARBA00023125"/>
    </source>
</evidence>
<feature type="domain" description="HTH tetR-type" evidence="5">
    <location>
        <begin position="6"/>
        <end position="66"/>
    </location>
</feature>
<dbReference type="InterPro" id="IPR036271">
    <property type="entry name" value="Tet_transcr_reg_TetR-rel_C_sf"/>
</dbReference>
<dbReference type="PRINTS" id="PR00455">
    <property type="entry name" value="HTHTETR"/>
</dbReference>
<dbReference type="Proteomes" id="UP000184513">
    <property type="component" value="Unassembled WGS sequence"/>
</dbReference>
<evidence type="ECO:0000256" key="1">
    <source>
        <dbReference type="ARBA" id="ARBA00023015"/>
    </source>
</evidence>
<dbReference type="Pfam" id="PF00440">
    <property type="entry name" value="TetR_N"/>
    <property type="match status" value="1"/>
</dbReference>
<dbReference type="Gene3D" id="1.10.10.60">
    <property type="entry name" value="Homeodomain-like"/>
    <property type="match status" value="1"/>
</dbReference>
<dbReference type="PANTHER" id="PTHR47506">
    <property type="entry name" value="TRANSCRIPTIONAL REGULATORY PROTEIN"/>
    <property type="match status" value="1"/>
</dbReference>
<dbReference type="PROSITE" id="PS50977">
    <property type="entry name" value="HTH_TETR_2"/>
    <property type="match status" value="1"/>
</dbReference>
<dbReference type="EMBL" id="FRCY01000001">
    <property type="protein sequence ID" value="SHM34874.1"/>
    <property type="molecule type" value="Genomic_DNA"/>
</dbReference>
<evidence type="ECO:0000259" key="5">
    <source>
        <dbReference type="PROSITE" id="PS50977"/>
    </source>
</evidence>
<reference evidence="6 7" key="1">
    <citation type="submission" date="2016-11" db="EMBL/GenBank/DDBJ databases">
        <authorList>
            <person name="Jaros S."/>
            <person name="Januszkiewicz K."/>
            <person name="Wedrychowicz H."/>
        </authorList>
    </citation>
    <scope>NUCLEOTIDE SEQUENCE [LARGE SCALE GENOMIC DNA]</scope>
    <source>
        <strain evidence="6 7">CGMCC 1.6102</strain>
    </source>
</reference>
<accession>A0A1M7I298</accession>
<keyword evidence="7" id="KW-1185">Reference proteome</keyword>
<keyword evidence="1" id="KW-0805">Transcription regulation</keyword>
<dbReference type="InterPro" id="IPR009057">
    <property type="entry name" value="Homeodomain-like_sf"/>
</dbReference>
<organism evidence="6 7">
    <name type="scientific">Cyclobacterium lianum</name>
    <dbReference type="NCBI Taxonomy" id="388280"/>
    <lineage>
        <taxon>Bacteria</taxon>
        <taxon>Pseudomonadati</taxon>
        <taxon>Bacteroidota</taxon>
        <taxon>Cytophagia</taxon>
        <taxon>Cytophagales</taxon>
        <taxon>Cyclobacteriaceae</taxon>
        <taxon>Cyclobacterium</taxon>
    </lineage>
</organism>
<dbReference type="OrthoDB" id="9795242at2"/>
<gene>
    <name evidence="6" type="ORF">SAMN04488057_101159</name>
</gene>
<sequence length="192" mass="21953">MARAKSFEQSEILVKAMELFWRKGYHATSVQDLVGHLGINRASLYHAFNGKEDLFFQAFDNYRKINKSVIMEALYSQPNTKDGIRNLFEAALKERQDRKGCFSVNLTAALMPGDERLQEALRDNQKAFEKIFFDYLKSGEVMGEFPRGKDLRAIASLLYTLYNGVQVISKIETAPSRQLAAVEQVLEFLEVE</sequence>
<dbReference type="InterPro" id="IPR023772">
    <property type="entry name" value="DNA-bd_HTH_TetR-type_CS"/>
</dbReference>
<keyword evidence="3" id="KW-0804">Transcription</keyword>
<evidence type="ECO:0000313" key="6">
    <source>
        <dbReference type="EMBL" id="SHM34874.1"/>
    </source>
</evidence>
<dbReference type="InterPro" id="IPR001647">
    <property type="entry name" value="HTH_TetR"/>
</dbReference>
<evidence type="ECO:0000256" key="3">
    <source>
        <dbReference type="ARBA" id="ARBA00023163"/>
    </source>
</evidence>
<dbReference type="AlphaFoldDB" id="A0A1M7I298"/>
<feature type="DNA-binding region" description="H-T-H motif" evidence="4">
    <location>
        <begin position="29"/>
        <end position="48"/>
    </location>
</feature>
<dbReference type="RefSeq" id="WP_073090233.1">
    <property type="nucleotide sequence ID" value="NZ_FRCY01000001.1"/>
</dbReference>
<dbReference type="Gene3D" id="1.10.357.10">
    <property type="entry name" value="Tetracycline Repressor, domain 2"/>
    <property type="match status" value="1"/>
</dbReference>